<evidence type="ECO:0000313" key="2">
    <source>
        <dbReference type="Proteomes" id="UP001161137"/>
    </source>
</evidence>
<protein>
    <submittedName>
        <fullName evidence="1">Uncharacterized protein</fullName>
    </submittedName>
</protein>
<dbReference type="Proteomes" id="UP001161137">
    <property type="component" value="Unassembled WGS sequence"/>
</dbReference>
<organism evidence="1 2">
    <name type="scientific">Ectopseudomonas toyotomiensis</name>
    <dbReference type="NCBI Taxonomy" id="554344"/>
    <lineage>
        <taxon>Bacteria</taxon>
        <taxon>Pseudomonadati</taxon>
        <taxon>Pseudomonadota</taxon>
        <taxon>Gammaproteobacteria</taxon>
        <taxon>Pseudomonadales</taxon>
        <taxon>Pseudomonadaceae</taxon>
        <taxon>Ectopseudomonas</taxon>
    </lineage>
</organism>
<gene>
    <name evidence="1" type="ORF">N5D41_01845</name>
</gene>
<dbReference type="AlphaFoldDB" id="A0AA42IIQ1"/>
<dbReference type="RefSeq" id="WP_196455918.1">
    <property type="nucleotide sequence ID" value="NZ_JACFYY010000001.1"/>
</dbReference>
<dbReference type="EMBL" id="JAOCDH010000001">
    <property type="protein sequence ID" value="MDH0700225.1"/>
    <property type="molecule type" value="Genomic_DNA"/>
</dbReference>
<evidence type="ECO:0000313" key="1">
    <source>
        <dbReference type="EMBL" id="MDH0700225.1"/>
    </source>
</evidence>
<proteinExistence type="predicted"/>
<comment type="caution">
    <text evidence="1">The sequence shown here is derived from an EMBL/GenBank/DDBJ whole genome shotgun (WGS) entry which is preliminary data.</text>
</comment>
<accession>A0AA42IIQ1</accession>
<reference evidence="1" key="1">
    <citation type="submission" date="2022-09" db="EMBL/GenBank/DDBJ databases">
        <title>Intensive care unit water sources are persistently colonized with multi-drug resistant bacteria and are the site of extensive horizontal gene transfer of antibiotic resistance genes.</title>
        <authorList>
            <person name="Diorio-Toth L."/>
        </authorList>
    </citation>
    <scope>NUCLEOTIDE SEQUENCE</scope>
    <source>
        <strain evidence="1">GD03863</strain>
    </source>
</reference>
<name>A0AA42IIQ1_9GAMM</name>
<sequence>MKKSAILLGMALALTALWLNVGFYETYFAEDNRAVFFIKKYPTLQVRFESIFLSDQDDKPLERLSDEERSVVIEYCKYRLGIETELKTQDELDACKEK</sequence>